<dbReference type="Proteomes" id="UP000887562">
    <property type="component" value="Unplaced"/>
</dbReference>
<proteinExistence type="predicted"/>
<evidence type="ECO:0000313" key="2">
    <source>
        <dbReference type="WBParaSite" id="maker-E.canG7_contigs_7034-snap-gene-0.25-mRNA-1"/>
    </source>
</evidence>
<dbReference type="AlphaFoldDB" id="A0A915F003"/>
<name>A0A915F003_9CEST</name>
<reference evidence="2" key="1">
    <citation type="submission" date="2022-11" db="UniProtKB">
        <authorList>
            <consortium name="WormBaseParasite"/>
        </authorList>
    </citation>
    <scope>IDENTIFICATION</scope>
</reference>
<protein>
    <submittedName>
        <fullName evidence="2">Uncharacterized protein</fullName>
    </submittedName>
</protein>
<organism evidence="1 2">
    <name type="scientific">Echinococcus canadensis</name>
    <dbReference type="NCBI Taxonomy" id="519352"/>
    <lineage>
        <taxon>Eukaryota</taxon>
        <taxon>Metazoa</taxon>
        <taxon>Spiralia</taxon>
        <taxon>Lophotrochozoa</taxon>
        <taxon>Platyhelminthes</taxon>
        <taxon>Cestoda</taxon>
        <taxon>Eucestoda</taxon>
        <taxon>Cyclophyllidea</taxon>
        <taxon>Taeniidae</taxon>
        <taxon>Echinococcus</taxon>
        <taxon>Echinococcus canadensis group</taxon>
    </lineage>
</organism>
<sequence>MHPFRVSSSTMVASAEFKLTLRNTNLRRLLILENRRLFGKGTSFPLAKTCCTAVTDTTDAKLADKVIHPSAKVAEEKHTFLPSITSTCPKYFFSSIQRPHNVLSTNAG</sequence>
<dbReference type="WBParaSite" id="maker-E.canG7_contigs_7034-snap-gene-0.25-mRNA-1">
    <property type="protein sequence ID" value="maker-E.canG7_contigs_7034-snap-gene-0.25-mRNA-1"/>
    <property type="gene ID" value="EcG7_06331"/>
</dbReference>
<evidence type="ECO:0000313" key="1">
    <source>
        <dbReference type="Proteomes" id="UP000887562"/>
    </source>
</evidence>
<keyword evidence="1" id="KW-1185">Reference proteome</keyword>
<accession>A0A915F003</accession>